<dbReference type="Proteomes" id="UP000028493">
    <property type="component" value="Unassembled WGS sequence"/>
</dbReference>
<gene>
    <name evidence="2" type="ORF">XBKB1_1210003</name>
</gene>
<protein>
    <submittedName>
        <fullName evidence="2">Uncharacterized protein</fullName>
    </submittedName>
</protein>
<dbReference type="EMBL" id="CBSZ010000026">
    <property type="protein sequence ID" value="CDH22557.1"/>
    <property type="molecule type" value="Genomic_DNA"/>
</dbReference>
<reference evidence="2" key="1">
    <citation type="submission" date="2013-07" db="EMBL/GenBank/DDBJ databases">
        <title>Sub-species coevolution in mutualistic symbiosis.</title>
        <authorList>
            <person name="Murfin K."/>
            <person name="Klassen J."/>
            <person name="Lee M."/>
            <person name="Forst S."/>
            <person name="Stock P."/>
            <person name="Goodrich-Blair H."/>
        </authorList>
    </citation>
    <scope>NUCLEOTIDE SEQUENCE [LARGE SCALE GENOMIC DNA]</scope>
    <source>
        <strain evidence="2">Kraussei Becker Underwood</strain>
    </source>
</reference>
<name>A0A077PPN7_XENBV</name>
<organism evidence="2">
    <name type="scientific">Xenorhabdus bovienii str. kraussei Becker Underwood</name>
    <dbReference type="NCBI Taxonomy" id="1398204"/>
    <lineage>
        <taxon>Bacteria</taxon>
        <taxon>Pseudomonadati</taxon>
        <taxon>Pseudomonadota</taxon>
        <taxon>Gammaproteobacteria</taxon>
        <taxon>Enterobacterales</taxon>
        <taxon>Morganellaceae</taxon>
        <taxon>Xenorhabdus</taxon>
    </lineage>
</organism>
<evidence type="ECO:0000313" key="2">
    <source>
        <dbReference type="EMBL" id="CDH22557.1"/>
    </source>
</evidence>
<feature type="region of interest" description="Disordered" evidence="1">
    <location>
        <begin position="1"/>
        <end position="24"/>
    </location>
</feature>
<evidence type="ECO:0000256" key="1">
    <source>
        <dbReference type="SAM" id="MobiDB-lite"/>
    </source>
</evidence>
<accession>A0A077PPN7</accession>
<sequence>MLLQATQGDSFTTSDYTADSNQWQ</sequence>
<dbReference type="HOGENOM" id="CLU_3421302_0_0_6"/>
<proteinExistence type="predicted"/>
<comment type="caution">
    <text evidence="2">The sequence shown here is derived from an EMBL/GenBank/DDBJ whole genome shotgun (WGS) entry which is preliminary data.</text>
</comment>
<dbReference type="AlphaFoldDB" id="A0A077PPN7"/>